<keyword evidence="1" id="KW-1133">Transmembrane helix</keyword>
<keyword evidence="1" id="KW-0812">Transmembrane</keyword>
<proteinExistence type="predicted"/>
<accession>A0A843VZR3</accession>
<gene>
    <name evidence="2" type="ORF">Taro_034091</name>
</gene>
<protein>
    <submittedName>
        <fullName evidence="2">Uncharacterized protein</fullName>
    </submittedName>
</protein>
<dbReference type="AlphaFoldDB" id="A0A843VZR3"/>
<feature type="transmembrane region" description="Helical" evidence="1">
    <location>
        <begin position="24"/>
        <end position="45"/>
    </location>
</feature>
<reference evidence="2" key="1">
    <citation type="submission" date="2017-07" db="EMBL/GenBank/DDBJ databases">
        <title>Taro Niue Genome Assembly and Annotation.</title>
        <authorList>
            <person name="Atibalentja N."/>
            <person name="Keating K."/>
            <person name="Fields C.J."/>
        </authorList>
    </citation>
    <scope>NUCLEOTIDE SEQUENCE</scope>
    <source>
        <strain evidence="2">Niue_2</strain>
        <tissue evidence="2">Leaf</tissue>
    </source>
</reference>
<keyword evidence="1" id="KW-0472">Membrane</keyword>
<organism evidence="2 3">
    <name type="scientific">Colocasia esculenta</name>
    <name type="common">Wild taro</name>
    <name type="synonym">Arum esculentum</name>
    <dbReference type="NCBI Taxonomy" id="4460"/>
    <lineage>
        <taxon>Eukaryota</taxon>
        <taxon>Viridiplantae</taxon>
        <taxon>Streptophyta</taxon>
        <taxon>Embryophyta</taxon>
        <taxon>Tracheophyta</taxon>
        <taxon>Spermatophyta</taxon>
        <taxon>Magnoliopsida</taxon>
        <taxon>Liliopsida</taxon>
        <taxon>Araceae</taxon>
        <taxon>Aroideae</taxon>
        <taxon>Colocasieae</taxon>
        <taxon>Colocasia</taxon>
    </lineage>
</organism>
<evidence type="ECO:0000256" key="1">
    <source>
        <dbReference type="SAM" id="Phobius"/>
    </source>
</evidence>
<dbReference type="Proteomes" id="UP000652761">
    <property type="component" value="Unassembled WGS sequence"/>
</dbReference>
<dbReference type="EMBL" id="NMUH01002661">
    <property type="protein sequence ID" value="MQM01326.1"/>
    <property type="molecule type" value="Genomic_DNA"/>
</dbReference>
<comment type="caution">
    <text evidence="2">The sequence shown here is derived from an EMBL/GenBank/DDBJ whole genome shotgun (WGS) entry which is preliminary data.</text>
</comment>
<keyword evidence="3" id="KW-1185">Reference proteome</keyword>
<evidence type="ECO:0000313" key="3">
    <source>
        <dbReference type="Proteomes" id="UP000652761"/>
    </source>
</evidence>
<name>A0A843VZR3_COLES</name>
<feature type="transmembrane region" description="Helical" evidence="1">
    <location>
        <begin position="80"/>
        <end position="99"/>
    </location>
</feature>
<evidence type="ECO:0000313" key="2">
    <source>
        <dbReference type="EMBL" id="MQM01326.1"/>
    </source>
</evidence>
<sequence>MVRRSFSDGCSVPLVEALGCSFLISWRSGMLLLPLLLEFLLLWLVRDWLSLLSLVREAHPPTLFRWQAFQQGPSVSCKRVLLLWLGARVASVVVVSLVLRLVSSSACASVWVASFPAGSECELQESVGVVAGDSLSQEFVVRRLWWRFVTPCVASSVSCERECSCTRSELRVAFLQVLEWSFGSAFTGFGVVLMTNVGSLSLDRGFRALCGA</sequence>